<evidence type="ECO:0000256" key="3">
    <source>
        <dbReference type="ARBA" id="ARBA00023163"/>
    </source>
</evidence>
<dbReference type="SMART" id="SM00342">
    <property type="entry name" value="HTH_ARAC"/>
    <property type="match status" value="1"/>
</dbReference>
<dbReference type="InterPro" id="IPR014710">
    <property type="entry name" value="RmlC-like_jellyroll"/>
</dbReference>
<dbReference type="InterPro" id="IPR037923">
    <property type="entry name" value="HTH-like"/>
</dbReference>
<dbReference type="RefSeq" id="WP_078205629.1">
    <property type="nucleotide sequence ID" value="NZ_MUAJ01000056.1"/>
</dbReference>
<dbReference type="Gene3D" id="2.60.120.10">
    <property type="entry name" value="Jelly Rolls"/>
    <property type="match status" value="1"/>
</dbReference>
<dbReference type="EMBL" id="MUAJ01000056">
    <property type="protein sequence ID" value="OOR09190.1"/>
    <property type="molecule type" value="Genomic_DNA"/>
</dbReference>
<protein>
    <submittedName>
        <fullName evidence="5">AraC family transcriptional regulator</fullName>
    </submittedName>
</protein>
<name>A0A1S9TH00_BACCE</name>
<dbReference type="Pfam" id="PF07883">
    <property type="entry name" value="Cupin_2"/>
    <property type="match status" value="1"/>
</dbReference>
<organism evidence="5 6">
    <name type="scientific">Bacillus cereus</name>
    <dbReference type="NCBI Taxonomy" id="1396"/>
    <lineage>
        <taxon>Bacteria</taxon>
        <taxon>Bacillati</taxon>
        <taxon>Bacillota</taxon>
        <taxon>Bacilli</taxon>
        <taxon>Bacillales</taxon>
        <taxon>Bacillaceae</taxon>
        <taxon>Bacillus</taxon>
        <taxon>Bacillus cereus group</taxon>
    </lineage>
</organism>
<keyword evidence="1" id="KW-0805">Transcription regulation</keyword>
<dbReference type="AlphaFoldDB" id="A0A1S9TH00"/>
<dbReference type="InterPro" id="IPR009057">
    <property type="entry name" value="Homeodomain-like_sf"/>
</dbReference>
<dbReference type="GO" id="GO:0003700">
    <property type="term" value="F:DNA-binding transcription factor activity"/>
    <property type="evidence" value="ECO:0007669"/>
    <property type="project" value="InterPro"/>
</dbReference>
<dbReference type="SUPFAM" id="SSF51215">
    <property type="entry name" value="Regulatory protein AraC"/>
    <property type="match status" value="1"/>
</dbReference>
<evidence type="ECO:0000313" key="5">
    <source>
        <dbReference type="EMBL" id="OOR09190.1"/>
    </source>
</evidence>
<keyword evidence="2" id="KW-0238">DNA-binding</keyword>
<dbReference type="InterPro" id="IPR018062">
    <property type="entry name" value="HTH_AraC-typ_CS"/>
</dbReference>
<keyword evidence="3" id="KW-0804">Transcription</keyword>
<accession>A0A1S9TH00</accession>
<dbReference type="PROSITE" id="PS00041">
    <property type="entry name" value="HTH_ARAC_FAMILY_1"/>
    <property type="match status" value="1"/>
</dbReference>
<evidence type="ECO:0000256" key="2">
    <source>
        <dbReference type="ARBA" id="ARBA00023125"/>
    </source>
</evidence>
<dbReference type="SUPFAM" id="SSF46689">
    <property type="entry name" value="Homeodomain-like"/>
    <property type="match status" value="2"/>
</dbReference>
<dbReference type="PANTHER" id="PTHR43280">
    <property type="entry name" value="ARAC-FAMILY TRANSCRIPTIONAL REGULATOR"/>
    <property type="match status" value="1"/>
</dbReference>
<comment type="caution">
    <text evidence="5">The sequence shown here is derived from an EMBL/GenBank/DDBJ whole genome shotgun (WGS) entry which is preliminary data.</text>
</comment>
<dbReference type="InterPro" id="IPR018060">
    <property type="entry name" value="HTH_AraC"/>
</dbReference>
<evidence type="ECO:0000259" key="4">
    <source>
        <dbReference type="PROSITE" id="PS01124"/>
    </source>
</evidence>
<dbReference type="Proteomes" id="UP000190906">
    <property type="component" value="Unassembled WGS sequence"/>
</dbReference>
<sequence length="315" mass="36610">MSEGICNKLAEAIEEKVIYQNPLLFLKVWDIVMETSYNNQIESAPWHYHEEIEFLAIIEGYLGIQNKDKYIVLGPGDVFIFGKSELHRSHKPSAGSLHYVVFQVNLKQHFDRSIIQYLHCFSEQTKSLNELNYIFEQNEVVKHEAYALITEIFTESKVKMNGYEIAISAAIKKLLLLLVRNDTHNILNYSEQDDFARLKPVLDYVEDHLGEKITVTKACALINLSYHYFIKYFKRIMGISFLDYVNYKRIKQAESLLITSDLSITDVGCEVGIANMSQFYKLFKKENNCLPKEFKQRIQSIELPPLSLRLEVEDS</sequence>
<dbReference type="Pfam" id="PF12833">
    <property type="entry name" value="HTH_18"/>
    <property type="match status" value="1"/>
</dbReference>
<feature type="domain" description="HTH araC/xylS-type" evidence="4">
    <location>
        <begin position="199"/>
        <end position="297"/>
    </location>
</feature>
<evidence type="ECO:0000256" key="1">
    <source>
        <dbReference type="ARBA" id="ARBA00023015"/>
    </source>
</evidence>
<evidence type="ECO:0000313" key="6">
    <source>
        <dbReference type="Proteomes" id="UP000190906"/>
    </source>
</evidence>
<gene>
    <name evidence="5" type="ORF">BW897_29145</name>
</gene>
<dbReference type="PANTHER" id="PTHR43280:SF27">
    <property type="entry name" value="TRANSCRIPTIONAL REGULATOR MTLR"/>
    <property type="match status" value="1"/>
</dbReference>
<reference evidence="5 6" key="1">
    <citation type="submission" date="2017-01" db="EMBL/GenBank/DDBJ databases">
        <title>Bacillus cereus isolates.</title>
        <authorList>
            <person name="Beno S.M."/>
        </authorList>
    </citation>
    <scope>NUCLEOTIDE SEQUENCE [LARGE SCALE GENOMIC DNA]</scope>
    <source>
        <strain evidence="5 6">FSL H8-0485</strain>
    </source>
</reference>
<dbReference type="InterPro" id="IPR013096">
    <property type="entry name" value="Cupin_2"/>
</dbReference>
<dbReference type="Gene3D" id="1.10.10.60">
    <property type="entry name" value="Homeodomain-like"/>
    <property type="match status" value="2"/>
</dbReference>
<proteinExistence type="predicted"/>
<dbReference type="PROSITE" id="PS01124">
    <property type="entry name" value="HTH_ARAC_FAMILY_2"/>
    <property type="match status" value="1"/>
</dbReference>
<dbReference type="GO" id="GO:0043565">
    <property type="term" value="F:sequence-specific DNA binding"/>
    <property type="evidence" value="ECO:0007669"/>
    <property type="project" value="InterPro"/>
</dbReference>